<evidence type="ECO:0000313" key="2">
    <source>
        <dbReference type="EMBL" id="KAK8941349.1"/>
    </source>
</evidence>
<proteinExistence type="predicted"/>
<organism evidence="2 3">
    <name type="scientific">Platanthera zijinensis</name>
    <dbReference type="NCBI Taxonomy" id="2320716"/>
    <lineage>
        <taxon>Eukaryota</taxon>
        <taxon>Viridiplantae</taxon>
        <taxon>Streptophyta</taxon>
        <taxon>Embryophyta</taxon>
        <taxon>Tracheophyta</taxon>
        <taxon>Spermatophyta</taxon>
        <taxon>Magnoliopsida</taxon>
        <taxon>Liliopsida</taxon>
        <taxon>Asparagales</taxon>
        <taxon>Orchidaceae</taxon>
        <taxon>Orchidoideae</taxon>
        <taxon>Orchideae</taxon>
        <taxon>Orchidinae</taxon>
        <taxon>Platanthera</taxon>
    </lineage>
</organism>
<keyword evidence="3" id="KW-1185">Reference proteome</keyword>
<gene>
    <name evidence="2" type="ORF">KSP39_PZI010386</name>
</gene>
<sequence>MAIRERLLALKLHIAVAVISAGVFAVFLHSGPSLSALLSFFWPLLLSTGVFLLAVSVLLRISPPQHPDAAGCPAGEDLIDYVAGTHYQQLAAEAAPTEESEVEKLR</sequence>
<keyword evidence="1" id="KW-0812">Transmembrane</keyword>
<name>A0AAP0BLW9_9ASPA</name>
<keyword evidence="1" id="KW-1133">Transmembrane helix</keyword>
<evidence type="ECO:0000256" key="1">
    <source>
        <dbReference type="SAM" id="Phobius"/>
    </source>
</evidence>
<feature type="transmembrane region" description="Helical" evidence="1">
    <location>
        <begin position="40"/>
        <end position="59"/>
    </location>
</feature>
<evidence type="ECO:0000313" key="3">
    <source>
        <dbReference type="Proteomes" id="UP001418222"/>
    </source>
</evidence>
<feature type="transmembrane region" description="Helical" evidence="1">
    <location>
        <begin position="7"/>
        <end position="28"/>
    </location>
</feature>
<dbReference type="AlphaFoldDB" id="A0AAP0BLW9"/>
<dbReference type="EMBL" id="JBBWWQ010000008">
    <property type="protein sequence ID" value="KAK8941349.1"/>
    <property type="molecule type" value="Genomic_DNA"/>
</dbReference>
<comment type="caution">
    <text evidence="2">The sequence shown here is derived from an EMBL/GenBank/DDBJ whole genome shotgun (WGS) entry which is preliminary data.</text>
</comment>
<protein>
    <submittedName>
        <fullName evidence="2">Uncharacterized protein</fullName>
    </submittedName>
</protein>
<reference evidence="2 3" key="1">
    <citation type="journal article" date="2022" name="Nat. Plants">
        <title>Genomes of leafy and leafless Platanthera orchids illuminate the evolution of mycoheterotrophy.</title>
        <authorList>
            <person name="Li M.H."/>
            <person name="Liu K.W."/>
            <person name="Li Z."/>
            <person name="Lu H.C."/>
            <person name="Ye Q.L."/>
            <person name="Zhang D."/>
            <person name="Wang J.Y."/>
            <person name="Li Y.F."/>
            <person name="Zhong Z.M."/>
            <person name="Liu X."/>
            <person name="Yu X."/>
            <person name="Liu D.K."/>
            <person name="Tu X.D."/>
            <person name="Liu B."/>
            <person name="Hao Y."/>
            <person name="Liao X.Y."/>
            <person name="Jiang Y.T."/>
            <person name="Sun W.H."/>
            <person name="Chen J."/>
            <person name="Chen Y.Q."/>
            <person name="Ai Y."/>
            <person name="Zhai J.W."/>
            <person name="Wu S.S."/>
            <person name="Zhou Z."/>
            <person name="Hsiao Y.Y."/>
            <person name="Wu W.L."/>
            <person name="Chen Y.Y."/>
            <person name="Lin Y.F."/>
            <person name="Hsu J.L."/>
            <person name="Li C.Y."/>
            <person name="Wang Z.W."/>
            <person name="Zhao X."/>
            <person name="Zhong W.Y."/>
            <person name="Ma X.K."/>
            <person name="Ma L."/>
            <person name="Huang J."/>
            <person name="Chen G.Z."/>
            <person name="Huang M.Z."/>
            <person name="Huang L."/>
            <person name="Peng D.H."/>
            <person name="Luo Y.B."/>
            <person name="Zou S.Q."/>
            <person name="Chen S.P."/>
            <person name="Lan S."/>
            <person name="Tsai W.C."/>
            <person name="Van de Peer Y."/>
            <person name="Liu Z.J."/>
        </authorList>
    </citation>
    <scope>NUCLEOTIDE SEQUENCE [LARGE SCALE GENOMIC DNA]</scope>
    <source>
        <strain evidence="2">Lor287</strain>
    </source>
</reference>
<dbReference type="PANTHER" id="PTHR34125">
    <property type="entry name" value="OS01G0762900 PROTEIN"/>
    <property type="match status" value="1"/>
</dbReference>
<dbReference type="PANTHER" id="PTHR34125:SF7">
    <property type="entry name" value="TRANSMEMBRANE PROTEIN"/>
    <property type="match status" value="1"/>
</dbReference>
<accession>A0AAP0BLW9</accession>
<keyword evidence="1" id="KW-0472">Membrane</keyword>
<dbReference type="Proteomes" id="UP001418222">
    <property type="component" value="Unassembled WGS sequence"/>
</dbReference>